<evidence type="ECO:0000313" key="2">
    <source>
        <dbReference type="EMBL" id="CAA9217238.1"/>
    </source>
</evidence>
<feature type="non-terminal residue" evidence="2">
    <location>
        <position position="1"/>
    </location>
</feature>
<feature type="region of interest" description="Disordered" evidence="1">
    <location>
        <begin position="186"/>
        <end position="210"/>
    </location>
</feature>
<feature type="non-terminal residue" evidence="2">
    <location>
        <position position="210"/>
    </location>
</feature>
<dbReference type="AlphaFoldDB" id="A0A6J4HBY5"/>
<gene>
    <name evidence="2" type="ORF">AVDCRST_MAG83-268</name>
</gene>
<feature type="compositionally biased region" description="Low complexity" evidence="1">
    <location>
        <begin position="199"/>
        <end position="210"/>
    </location>
</feature>
<evidence type="ECO:0000256" key="1">
    <source>
        <dbReference type="SAM" id="MobiDB-lite"/>
    </source>
</evidence>
<feature type="compositionally biased region" description="Basic residues" evidence="1">
    <location>
        <begin position="92"/>
        <end position="104"/>
    </location>
</feature>
<name>A0A6J4HBY5_9MICC</name>
<feature type="region of interest" description="Disordered" evidence="1">
    <location>
        <begin position="70"/>
        <end position="107"/>
    </location>
</feature>
<feature type="compositionally biased region" description="Gly residues" evidence="1">
    <location>
        <begin position="186"/>
        <end position="198"/>
    </location>
</feature>
<accession>A0A6J4HBY5</accession>
<sequence>GTPRARCSLRHESGRGSRDRTAGAAVRVPPRGRRRHRLARLGAAGTRTARPLRRPGVRHQLRPESVDFLRRGVPDGAGRGVRLPQPADRTRGLRRRDHHGHGAARGRGAAPLVLARPAGRNGPRRGVHALAVVPGAVRHLDPLHLLHGGLGRDDRPDGAPHGAQCRLRGAAGSSADRTAAGRVVVGPGGAAGRGGRGVGVPALRRGPAGL</sequence>
<organism evidence="2">
    <name type="scientific">uncultured Arthrobacter sp</name>
    <dbReference type="NCBI Taxonomy" id="114050"/>
    <lineage>
        <taxon>Bacteria</taxon>
        <taxon>Bacillati</taxon>
        <taxon>Actinomycetota</taxon>
        <taxon>Actinomycetes</taxon>
        <taxon>Micrococcales</taxon>
        <taxon>Micrococcaceae</taxon>
        <taxon>Arthrobacter</taxon>
        <taxon>environmental samples</taxon>
    </lineage>
</organism>
<reference evidence="2" key="1">
    <citation type="submission" date="2020-02" db="EMBL/GenBank/DDBJ databases">
        <authorList>
            <person name="Meier V. D."/>
        </authorList>
    </citation>
    <scope>NUCLEOTIDE SEQUENCE</scope>
    <source>
        <strain evidence="2">AVDCRST_MAG83</strain>
    </source>
</reference>
<proteinExistence type="predicted"/>
<feature type="region of interest" description="Disordered" evidence="1">
    <location>
        <begin position="1"/>
        <end position="36"/>
    </location>
</feature>
<feature type="compositionally biased region" description="Basic and acidic residues" evidence="1">
    <location>
        <begin position="9"/>
        <end position="21"/>
    </location>
</feature>
<dbReference type="EMBL" id="CADCTE010000026">
    <property type="protein sequence ID" value="CAA9217238.1"/>
    <property type="molecule type" value="Genomic_DNA"/>
</dbReference>
<protein>
    <submittedName>
        <fullName evidence="2">Vitamin K epoxide reductase</fullName>
    </submittedName>
</protein>